<dbReference type="AlphaFoldDB" id="A0A7C3DM08"/>
<keyword evidence="4" id="KW-0132">Cell division</keyword>
<feature type="coiled-coil region" evidence="7">
    <location>
        <begin position="48"/>
        <end position="140"/>
    </location>
</feature>
<gene>
    <name evidence="8" type="ORF">ENS82_04020</name>
</gene>
<name>A0A7C3DM08_MEIRU</name>
<dbReference type="Pfam" id="PF05103">
    <property type="entry name" value="DivIVA"/>
    <property type="match status" value="1"/>
</dbReference>
<organism evidence="8">
    <name type="scientific">Meiothermus ruber</name>
    <dbReference type="NCBI Taxonomy" id="277"/>
    <lineage>
        <taxon>Bacteria</taxon>
        <taxon>Thermotogati</taxon>
        <taxon>Deinococcota</taxon>
        <taxon>Deinococci</taxon>
        <taxon>Thermales</taxon>
        <taxon>Thermaceae</taxon>
        <taxon>Meiothermus</taxon>
    </lineage>
</organism>
<keyword evidence="3" id="KW-0963">Cytoplasm</keyword>
<evidence type="ECO:0000256" key="6">
    <source>
        <dbReference type="ARBA" id="ARBA00023306"/>
    </source>
</evidence>
<keyword evidence="6" id="KW-0131">Cell cycle</keyword>
<evidence type="ECO:0000256" key="5">
    <source>
        <dbReference type="ARBA" id="ARBA00023054"/>
    </source>
</evidence>
<proteinExistence type="inferred from homology"/>
<dbReference type="GO" id="GO:0051301">
    <property type="term" value="P:cell division"/>
    <property type="evidence" value="ECO:0007669"/>
    <property type="project" value="UniProtKB-KW"/>
</dbReference>
<protein>
    <submittedName>
        <fullName evidence="8">DivIVA domain-containing protein</fullName>
    </submittedName>
</protein>
<dbReference type="InterPro" id="IPR019933">
    <property type="entry name" value="DivIVA_domain"/>
</dbReference>
<comment type="similarity">
    <text evidence="2">Belongs to the DivIVA family.</text>
</comment>
<dbReference type="GO" id="GO:0005737">
    <property type="term" value="C:cytoplasm"/>
    <property type="evidence" value="ECO:0007669"/>
    <property type="project" value="UniProtKB-SubCell"/>
</dbReference>
<evidence type="ECO:0000313" key="8">
    <source>
        <dbReference type="EMBL" id="HFG19874.1"/>
    </source>
</evidence>
<comment type="caution">
    <text evidence="8">The sequence shown here is derived from an EMBL/GenBank/DDBJ whole genome shotgun (WGS) entry which is preliminary data.</text>
</comment>
<evidence type="ECO:0000256" key="2">
    <source>
        <dbReference type="ARBA" id="ARBA00009008"/>
    </source>
</evidence>
<dbReference type="InterPro" id="IPR007793">
    <property type="entry name" value="DivIVA_fam"/>
</dbReference>
<evidence type="ECO:0000256" key="3">
    <source>
        <dbReference type="ARBA" id="ARBA00022490"/>
    </source>
</evidence>
<dbReference type="NCBIfam" id="TIGR03544">
    <property type="entry name" value="DivI1A_domain"/>
    <property type="match status" value="1"/>
</dbReference>
<accession>A0A7C3DM08</accession>
<dbReference type="EMBL" id="DSWI01000011">
    <property type="protein sequence ID" value="HFG19874.1"/>
    <property type="molecule type" value="Genomic_DNA"/>
</dbReference>
<evidence type="ECO:0000256" key="1">
    <source>
        <dbReference type="ARBA" id="ARBA00004496"/>
    </source>
</evidence>
<comment type="subcellular location">
    <subcellularLocation>
        <location evidence="1">Cytoplasm</location>
    </subcellularLocation>
</comment>
<sequence length="164" mass="19352">MDERMTGEFRMERSERSDLTPLDIRYQEFRQGLRGYSVAEVREYLGRVADAQTALIEENERLRSYIRELEAELAKAREGEAELKRAVVAAERIAREIKAQAEREAELIKRETESERQAALQELIEQMKRIKNDIEQVRNERDLFVGQFRALLEGYLASLDRFKR</sequence>
<evidence type="ECO:0000256" key="4">
    <source>
        <dbReference type="ARBA" id="ARBA00022618"/>
    </source>
</evidence>
<dbReference type="PANTHER" id="PTHR35794">
    <property type="entry name" value="CELL DIVISION PROTEIN DIVIVA"/>
    <property type="match status" value="1"/>
</dbReference>
<dbReference type="PANTHER" id="PTHR35794:SF2">
    <property type="entry name" value="CELL DIVISION PROTEIN DIVIVA"/>
    <property type="match status" value="1"/>
</dbReference>
<reference evidence="8" key="1">
    <citation type="journal article" date="2020" name="mSystems">
        <title>Genome- and Community-Level Interaction Insights into Carbon Utilization and Element Cycling Functions of Hydrothermarchaeota in Hydrothermal Sediment.</title>
        <authorList>
            <person name="Zhou Z."/>
            <person name="Liu Y."/>
            <person name="Xu W."/>
            <person name="Pan J."/>
            <person name="Luo Z.H."/>
            <person name="Li M."/>
        </authorList>
    </citation>
    <scope>NUCLEOTIDE SEQUENCE [LARGE SCALE GENOMIC DNA]</scope>
    <source>
        <strain evidence="8">SpSt-524</strain>
    </source>
</reference>
<evidence type="ECO:0000256" key="7">
    <source>
        <dbReference type="SAM" id="Coils"/>
    </source>
</evidence>
<dbReference type="Gene3D" id="6.10.250.660">
    <property type="match status" value="1"/>
</dbReference>
<keyword evidence="5 7" id="KW-0175">Coiled coil</keyword>